<dbReference type="EMBL" id="BTGU01000017">
    <property type="protein sequence ID" value="GMN43762.1"/>
    <property type="molecule type" value="Genomic_DNA"/>
</dbReference>
<dbReference type="PROSITE" id="PS51277">
    <property type="entry name" value="BURP"/>
    <property type="match status" value="1"/>
</dbReference>
<protein>
    <recommendedName>
        <fullName evidence="1">BURP domain-containing protein</fullName>
    </recommendedName>
</protein>
<dbReference type="Proteomes" id="UP001187192">
    <property type="component" value="Unassembled WGS sequence"/>
</dbReference>
<reference evidence="2" key="1">
    <citation type="submission" date="2023-07" db="EMBL/GenBank/DDBJ databases">
        <title>draft genome sequence of fig (Ficus carica).</title>
        <authorList>
            <person name="Takahashi T."/>
            <person name="Nishimura K."/>
        </authorList>
    </citation>
    <scope>NUCLEOTIDE SEQUENCE</scope>
</reference>
<sequence length="227" mass="25335">MVDGHDHENVFFLENDLRAGQKLKQRFSEPVSKAKFIPRKVADNIPFSSKKLPEILKRFAIDPRSVQAEIVEQTIKDCEEPAMEGESKICATSPETLIDFSVSKLGSKKVQVFTTEVVSADKSKDTSKLQEYTVAKGGQKIGDSAVVCHRQNYVYAVFYCHEIEATSAYMVSLVGADGTRANAVALCHRDTRLWNPQHVAFQMLKVKPGTVPICHLVARNNLVWVPN</sequence>
<dbReference type="PANTHER" id="PTHR31236:SF2">
    <property type="entry name" value="BURP DOMAIN PROTEIN RD22"/>
    <property type="match status" value="1"/>
</dbReference>
<accession>A0AA88A3A1</accession>
<dbReference type="Pfam" id="PF03181">
    <property type="entry name" value="BURP"/>
    <property type="match status" value="1"/>
</dbReference>
<name>A0AA88A3A1_FICCA</name>
<gene>
    <name evidence="2" type="ORF">TIFTF001_012958</name>
</gene>
<evidence type="ECO:0000259" key="1">
    <source>
        <dbReference type="PROSITE" id="PS51277"/>
    </source>
</evidence>
<dbReference type="PANTHER" id="PTHR31236">
    <property type="entry name" value="BURP DOMAIN PROTEIN USPL1-LIKE"/>
    <property type="match status" value="1"/>
</dbReference>
<dbReference type="AlphaFoldDB" id="A0AA88A3A1"/>
<comment type="caution">
    <text evidence="2">The sequence shown here is derived from an EMBL/GenBank/DDBJ whole genome shotgun (WGS) entry which is preliminary data.</text>
</comment>
<proteinExistence type="predicted"/>
<keyword evidence="3" id="KW-1185">Reference proteome</keyword>
<evidence type="ECO:0000313" key="3">
    <source>
        <dbReference type="Proteomes" id="UP001187192"/>
    </source>
</evidence>
<dbReference type="InterPro" id="IPR004873">
    <property type="entry name" value="BURP_dom"/>
</dbReference>
<dbReference type="SMART" id="SM01045">
    <property type="entry name" value="BURP"/>
    <property type="match status" value="1"/>
</dbReference>
<organism evidence="2 3">
    <name type="scientific">Ficus carica</name>
    <name type="common">Common fig</name>
    <dbReference type="NCBI Taxonomy" id="3494"/>
    <lineage>
        <taxon>Eukaryota</taxon>
        <taxon>Viridiplantae</taxon>
        <taxon>Streptophyta</taxon>
        <taxon>Embryophyta</taxon>
        <taxon>Tracheophyta</taxon>
        <taxon>Spermatophyta</taxon>
        <taxon>Magnoliopsida</taxon>
        <taxon>eudicotyledons</taxon>
        <taxon>Gunneridae</taxon>
        <taxon>Pentapetalae</taxon>
        <taxon>rosids</taxon>
        <taxon>fabids</taxon>
        <taxon>Rosales</taxon>
        <taxon>Moraceae</taxon>
        <taxon>Ficeae</taxon>
        <taxon>Ficus</taxon>
    </lineage>
</organism>
<feature type="domain" description="BURP" evidence="1">
    <location>
        <begin position="11"/>
        <end position="227"/>
    </location>
</feature>
<evidence type="ECO:0000313" key="2">
    <source>
        <dbReference type="EMBL" id="GMN43762.1"/>
    </source>
</evidence>
<dbReference type="InterPro" id="IPR044816">
    <property type="entry name" value="BURP"/>
</dbReference>